<dbReference type="PANTHER" id="PTHR19376">
    <property type="entry name" value="DNA-DIRECTED RNA POLYMERASE"/>
    <property type="match status" value="1"/>
</dbReference>
<reference evidence="8 9" key="1">
    <citation type="submission" date="2022-01" db="EMBL/GenBank/DDBJ databases">
        <title>A chromosomal length assembly of Cordylochernes scorpioides.</title>
        <authorList>
            <person name="Zeh D."/>
            <person name="Zeh J."/>
        </authorList>
    </citation>
    <scope>NUCLEOTIDE SEQUENCE [LARGE SCALE GENOMIC DNA]</scope>
    <source>
        <strain evidence="8">IN4F17</strain>
        <tissue evidence="8">Whole Body</tissue>
    </source>
</reference>
<dbReference type="EMBL" id="CP092863">
    <property type="protein sequence ID" value="UYV62195.1"/>
    <property type="molecule type" value="Genomic_DNA"/>
</dbReference>
<protein>
    <recommendedName>
        <fullName evidence="2">DNA-directed RNA polymerase</fullName>
        <ecNumber evidence="2">2.7.7.6</ecNumber>
    </recommendedName>
</protein>
<evidence type="ECO:0000313" key="8">
    <source>
        <dbReference type="EMBL" id="UYV62195.1"/>
    </source>
</evidence>
<dbReference type="Gene3D" id="4.10.860.120">
    <property type="entry name" value="RNA polymerase II, clamp domain"/>
    <property type="match status" value="1"/>
</dbReference>
<keyword evidence="3" id="KW-0240">DNA-directed RNA polymerase</keyword>
<feature type="domain" description="RNA polymerase Rpb1" evidence="7">
    <location>
        <begin position="37"/>
        <end position="124"/>
    </location>
</feature>
<evidence type="ECO:0000259" key="7">
    <source>
        <dbReference type="Pfam" id="PF04997"/>
    </source>
</evidence>
<dbReference type="EC" id="2.7.7.6" evidence="2"/>
<dbReference type="InterPro" id="IPR045867">
    <property type="entry name" value="DNA-dir_RpoC_beta_prime"/>
</dbReference>
<dbReference type="SUPFAM" id="SSF64484">
    <property type="entry name" value="beta and beta-prime subunits of DNA dependent RNA-polymerase"/>
    <property type="match status" value="1"/>
</dbReference>
<evidence type="ECO:0000256" key="6">
    <source>
        <dbReference type="ARBA" id="ARBA00023163"/>
    </source>
</evidence>
<evidence type="ECO:0000256" key="2">
    <source>
        <dbReference type="ARBA" id="ARBA00012418"/>
    </source>
</evidence>
<proteinExistence type="inferred from homology"/>
<keyword evidence="4" id="KW-0808">Transferase</keyword>
<dbReference type="InterPro" id="IPR044893">
    <property type="entry name" value="RNA_pol_Rpb1_clamp_domain"/>
</dbReference>
<keyword evidence="6" id="KW-0804">Transcription</keyword>
<gene>
    <name evidence="8" type="ORF">LAZ67_1008182</name>
</gene>
<name>A0ABY6K323_9ARAC</name>
<keyword evidence="9" id="KW-1185">Reference proteome</keyword>
<sequence>MPHLEIECLGQEGSSGDASRYVIHGQVAPARWCGRQRRQSVALISYPEIYEGGGRVKRGGLMDPRQGVVERGCRCQTCGGGMADCPGHFGHIELARPVLNAGFLAKVMKVLRCVCFSCSRLLVPPVRTSV</sequence>
<organism evidence="8 9">
    <name type="scientific">Cordylochernes scorpioides</name>
    <dbReference type="NCBI Taxonomy" id="51811"/>
    <lineage>
        <taxon>Eukaryota</taxon>
        <taxon>Metazoa</taxon>
        <taxon>Ecdysozoa</taxon>
        <taxon>Arthropoda</taxon>
        <taxon>Chelicerata</taxon>
        <taxon>Arachnida</taxon>
        <taxon>Pseudoscorpiones</taxon>
        <taxon>Cheliferoidea</taxon>
        <taxon>Chernetidae</taxon>
        <taxon>Cordylochernes</taxon>
    </lineage>
</organism>
<dbReference type="Proteomes" id="UP001235939">
    <property type="component" value="Chromosome 01"/>
</dbReference>
<keyword evidence="5" id="KW-0548">Nucleotidyltransferase</keyword>
<evidence type="ECO:0000256" key="5">
    <source>
        <dbReference type="ARBA" id="ARBA00022695"/>
    </source>
</evidence>
<evidence type="ECO:0000256" key="4">
    <source>
        <dbReference type="ARBA" id="ARBA00022679"/>
    </source>
</evidence>
<accession>A0ABY6K323</accession>
<dbReference type="Pfam" id="PF04997">
    <property type="entry name" value="RNA_pol_Rpb1_1"/>
    <property type="match status" value="1"/>
</dbReference>
<dbReference type="InterPro" id="IPR007080">
    <property type="entry name" value="RNA_pol_Rpb1_1"/>
</dbReference>
<evidence type="ECO:0000256" key="1">
    <source>
        <dbReference type="ARBA" id="ARBA00006460"/>
    </source>
</evidence>
<dbReference type="PANTHER" id="PTHR19376:SF37">
    <property type="entry name" value="DNA-DIRECTED RNA POLYMERASE II SUBUNIT RPB1"/>
    <property type="match status" value="1"/>
</dbReference>
<comment type="similarity">
    <text evidence="1">Belongs to the RNA polymerase beta' chain family.</text>
</comment>
<evidence type="ECO:0000313" key="9">
    <source>
        <dbReference type="Proteomes" id="UP001235939"/>
    </source>
</evidence>
<evidence type="ECO:0000256" key="3">
    <source>
        <dbReference type="ARBA" id="ARBA00022478"/>
    </source>
</evidence>